<keyword evidence="3" id="KW-1003">Cell membrane</keyword>
<accession>A0A5S9PSS7</accession>
<evidence type="ECO:0000313" key="9">
    <source>
        <dbReference type="EMBL" id="CAA0107164.1"/>
    </source>
</evidence>
<dbReference type="SUPFAM" id="SSF103473">
    <property type="entry name" value="MFS general substrate transporter"/>
    <property type="match status" value="1"/>
</dbReference>
<dbReference type="GO" id="GO:0022857">
    <property type="term" value="F:transmembrane transporter activity"/>
    <property type="evidence" value="ECO:0007669"/>
    <property type="project" value="InterPro"/>
</dbReference>
<comment type="subcellular location">
    <subcellularLocation>
        <location evidence="1">Cell membrane</location>
        <topology evidence="1">Multi-pass membrane protein</topology>
    </subcellularLocation>
</comment>
<dbReference type="Proteomes" id="UP000441399">
    <property type="component" value="Unassembled WGS sequence"/>
</dbReference>
<keyword evidence="5 7" id="KW-1133">Transmembrane helix</keyword>
<feature type="transmembrane region" description="Helical" evidence="7">
    <location>
        <begin position="369"/>
        <end position="388"/>
    </location>
</feature>
<dbReference type="AlphaFoldDB" id="A0A5S9PSS7"/>
<feature type="transmembrane region" description="Helical" evidence="7">
    <location>
        <begin position="208"/>
        <end position="227"/>
    </location>
</feature>
<dbReference type="InterPro" id="IPR020846">
    <property type="entry name" value="MFS_dom"/>
</dbReference>
<dbReference type="Pfam" id="PF07690">
    <property type="entry name" value="MFS_1"/>
    <property type="match status" value="1"/>
</dbReference>
<dbReference type="Gene3D" id="1.20.1250.20">
    <property type="entry name" value="MFS general substrate transporter like domains"/>
    <property type="match status" value="2"/>
</dbReference>
<reference evidence="9 10" key="1">
    <citation type="submission" date="2019-11" db="EMBL/GenBank/DDBJ databases">
        <authorList>
            <person name="Holert J."/>
        </authorList>
    </citation>
    <scope>NUCLEOTIDE SEQUENCE [LARGE SCALE GENOMIC DNA]</scope>
    <source>
        <strain evidence="9">SB11_3</strain>
    </source>
</reference>
<dbReference type="PANTHER" id="PTHR23517:SF2">
    <property type="entry name" value="MULTIDRUG RESISTANCE PROTEIN MDTH"/>
    <property type="match status" value="1"/>
</dbReference>
<evidence type="ECO:0000259" key="8">
    <source>
        <dbReference type="PROSITE" id="PS50850"/>
    </source>
</evidence>
<organism evidence="9 10">
    <name type="scientific">BD1-7 clade bacterium</name>
    <dbReference type="NCBI Taxonomy" id="2029982"/>
    <lineage>
        <taxon>Bacteria</taxon>
        <taxon>Pseudomonadati</taxon>
        <taxon>Pseudomonadota</taxon>
        <taxon>Gammaproteobacteria</taxon>
        <taxon>Cellvibrionales</taxon>
        <taxon>Spongiibacteraceae</taxon>
        <taxon>BD1-7 clade</taxon>
    </lineage>
</organism>
<sequence>MKTHRNVAFVFLNVGHFFDHFFLLIYATAAAVSLTSVWHVSYAELVRYATPAFVAFGIGSIPAGWLADRWSREGMMSVFYIGMGLSAIAAGFCNNPVTLAIALTFIGVFASIYHPVGLAMVVQGRHKTGTALAINGVFGNLGVACAGLFTGFLISWINWRAAFIVPGILATMVGVGYVIFVIQTSVEDHYHPEKPEHTTTVSSTNRDVLVKTFVIVLITTAIGGFIFQSTTFTLPKLISDRLIHGDASASLIGSMTFVVFALAAAAQLLVGYLVDRHSIRSIFGGVALIQTVLFLIMTRATGITGFIVTIGFMLAVFGQIPINDVLVGKIAHSQWRSRAYAIRAFVTFGVQAVTLPGIAWIYANFGFPLLFIALAIAALCIFGVTTALPDHDVI</sequence>
<keyword evidence="6 7" id="KW-0472">Membrane</keyword>
<feature type="transmembrane region" description="Helical" evidence="7">
    <location>
        <begin position="74"/>
        <end position="92"/>
    </location>
</feature>
<evidence type="ECO:0000256" key="4">
    <source>
        <dbReference type="ARBA" id="ARBA00022692"/>
    </source>
</evidence>
<dbReference type="PROSITE" id="PS50850">
    <property type="entry name" value="MFS"/>
    <property type="match status" value="1"/>
</dbReference>
<evidence type="ECO:0000256" key="2">
    <source>
        <dbReference type="ARBA" id="ARBA00022448"/>
    </source>
</evidence>
<feature type="transmembrane region" description="Helical" evidence="7">
    <location>
        <begin position="98"/>
        <end position="122"/>
    </location>
</feature>
<feature type="transmembrane region" description="Helical" evidence="7">
    <location>
        <begin position="48"/>
        <end position="67"/>
    </location>
</feature>
<feature type="domain" description="Major facilitator superfamily (MFS) profile" evidence="8">
    <location>
        <begin position="8"/>
        <end position="392"/>
    </location>
</feature>
<feature type="transmembrane region" description="Helical" evidence="7">
    <location>
        <begin position="282"/>
        <end position="300"/>
    </location>
</feature>
<keyword evidence="2" id="KW-0813">Transport</keyword>
<feature type="transmembrane region" description="Helical" evidence="7">
    <location>
        <begin position="247"/>
        <end position="270"/>
    </location>
</feature>
<dbReference type="InterPro" id="IPR050171">
    <property type="entry name" value="MFS_Transporters"/>
</dbReference>
<feature type="transmembrane region" description="Helical" evidence="7">
    <location>
        <begin position="21"/>
        <end position="42"/>
    </location>
</feature>
<feature type="transmembrane region" description="Helical" evidence="7">
    <location>
        <begin position="306"/>
        <end position="328"/>
    </location>
</feature>
<proteinExistence type="predicted"/>
<evidence type="ECO:0000256" key="7">
    <source>
        <dbReference type="SAM" id="Phobius"/>
    </source>
</evidence>
<feature type="transmembrane region" description="Helical" evidence="7">
    <location>
        <begin position="340"/>
        <end position="363"/>
    </location>
</feature>
<dbReference type="InterPro" id="IPR036259">
    <property type="entry name" value="MFS_trans_sf"/>
</dbReference>
<feature type="transmembrane region" description="Helical" evidence="7">
    <location>
        <begin position="163"/>
        <end position="182"/>
    </location>
</feature>
<evidence type="ECO:0000256" key="5">
    <source>
        <dbReference type="ARBA" id="ARBA00022989"/>
    </source>
</evidence>
<keyword evidence="10" id="KW-1185">Reference proteome</keyword>
<keyword evidence="4 7" id="KW-0812">Transmembrane</keyword>
<dbReference type="PANTHER" id="PTHR23517">
    <property type="entry name" value="RESISTANCE PROTEIN MDTM, PUTATIVE-RELATED-RELATED"/>
    <property type="match status" value="1"/>
</dbReference>
<evidence type="ECO:0000256" key="6">
    <source>
        <dbReference type="ARBA" id="ARBA00023136"/>
    </source>
</evidence>
<name>A0A5S9PSS7_9GAMM</name>
<evidence type="ECO:0000313" key="10">
    <source>
        <dbReference type="Proteomes" id="UP000441399"/>
    </source>
</evidence>
<protein>
    <recommendedName>
        <fullName evidence="8">Major facilitator superfamily (MFS) profile domain-containing protein</fullName>
    </recommendedName>
</protein>
<dbReference type="OrthoDB" id="8524807at2"/>
<evidence type="ECO:0000256" key="3">
    <source>
        <dbReference type="ARBA" id="ARBA00022475"/>
    </source>
</evidence>
<dbReference type="EMBL" id="CACSIO010000012">
    <property type="protein sequence ID" value="CAA0107164.1"/>
    <property type="molecule type" value="Genomic_DNA"/>
</dbReference>
<feature type="transmembrane region" description="Helical" evidence="7">
    <location>
        <begin position="134"/>
        <end position="157"/>
    </location>
</feature>
<gene>
    <name evidence="9" type="ORF">OPDIPICF_01150</name>
</gene>
<dbReference type="GO" id="GO:0005886">
    <property type="term" value="C:plasma membrane"/>
    <property type="evidence" value="ECO:0007669"/>
    <property type="project" value="UniProtKB-SubCell"/>
</dbReference>
<dbReference type="InterPro" id="IPR011701">
    <property type="entry name" value="MFS"/>
</dbReference>
<evidence type="ECO:0000256" key="1">
    <source>
        <dbReference type="ARBA" id="ARBA00004651"/>
    </source>
</evidence>